<dbReference type="InterPro" id="IPR037275">
    <property type="entry name" value="Znf_CTCHY_sf"/>
</dbReference>
<dbReference type="Gene3D" id="3.30.40.10">
    <property type="entry name" value="Zinc/RING finger domain, C3HC4 (zinc finger)"/>
    <property type="match status" value="1"/>
</dbReference>
<proteinExistence type="predicted"/>
<evidence type="ECO:0000259" key="7">
    <source>
        <dbReference type="PROSITE" id="PS51266"/>
    </source>
</evidence>
<evidence type="ECO:0000256" key="2">
    <source>
        <dbReference type="ARBA" id="ARBA00022771"/>
    </source>
</evidence>
<sequence length="717" mass="82085">MESDSSQNSLGEDLDQIGRLNLTMPNINIAQYLNRPSFNLPNLPSLDMRSLPRVKSLSDEISNYISHYVGDDVTSVTSVKTAISSRIQMTNFLNDLNLGLSLSMAIDRLAPLTSIIHEAIILPVEDDEDEMEVEPTLSANGDHHQTGKTVDQFTEPVGVDLAVHRHQPLVNQLVNPEKPPLSQRHKKKRKINRKLSKATILSDDTNNSTQPGSDLDQVEELTTEEVKALTDLEDKDDFGNEVLLRNKIQHIQKLDNLSQRSKSKLVTRLMMGNYYRYVNHKLPDKVKRLVLNEEKNESVEVGEPTTEFDELSEEDEISEEDIIVDEDNIDTKSTNTENITVTLNESDLIPTYFDHPFNQVMGCSHYQRNCKLECPTCHDWYTCRFCHDQDKEVGFDAHKLVRSEVKHVLCMACNTPQIPEEYCIECGIELANYFCSKCVLYDNDPTKEIYHCDKCGICRLGLGLGKDYFHCDTCNICLSIDLQERHKCLANTTHCNCPICNEYLFTSVNKVVFMKCGHSIHQNCFDELSKHSYKCPLCKKTVCDVEMQFRILDQEIVQSPLPSPYNFWRCIVSCNDCKGKSNVSYHVLGLKCEYCKSYNTNQLKLIKPEEEEEEEAADDENINNARLRDTENSMRLIGTNLQSNFRIDEQNVSTTNDEGYDDEYDTEDGHESEQEQNFVALRSLRRLRTDEAQQQPNGSYIASVLQGFINRISDERR</sequence>
<feature type="domain" description="CTCHY-type" evidence="8">
    <location>
        <begin position="430"/>
        <end position="496"/>
    </location>
</feature>
<dbReference type="PANTHER" id="PTHR21319:SF0">
    <property type="entry name" value="AND RING FINGER DOMAIN PROTEIN, PUTATIVE (AFU_ORTHOLOGUE AFUA_1G08900)-RELATED"/>
    <property type="match status" value="1"/>
</dbReference>
<evidence type="ECO:0000256" key="1">
    <source>
        <dbReference type="ARBA" id="ARBA00022723"/>
    </source>
</evidence>
<evidence type="ECO:0000313" key="9">
    <source>
        <dbReference type="EMBL" id="CAK7893580.1"/>
    </source>
</evidence>
<dbReference type="Pfam" id="PF13639">
    <property type="entry name" value="zf-RING_2"/>
    <property type="match status" value="1"/>
</dbReference>
<dbReference type="PROSITE" id="PS51266">
    <property type="entry name" value="ZF_CHY"/>
    <property type="match status" value="1"/>
</dbReference>
<keyword evidence="2 4" id="KW-0863">Zinc-finger</keyword>
<evidence type="ECO:0000256" key="4">
    <source>
        <dbReference type="PROSITE-ProRule" id="PRU00601"/>
    </source>
</evidence>
<dbReference type="PANTHER" id="PTHR21319">
    <property type="entry name" value="RING FINGER AND CHY ZINC FINGER DOMAIN-CONTAINING PROTEIN 1"/>
    <property type="match status" value="1"/>
</dbReference>
<dbReference type="SUPFAM" id="SSF161219">
    <property type="entry name" value="CHY zinc finger-like"/>
    <property type="match status" value="1"/>
</dbReference>
<accession>A0ABP0E8T0</accession>
<dbReference type="Gene3D" id="2.20.28.10">
    <property type="match status" value="1"/>
</dbReference>
<feature type="region of interest" description="Disordered" evidence="5">
    <location>
        <begin position="650"/>
        <end position="675"/>
    </location>
</feature>
<dbReference type="CDD" id="cd16464">
    <property type="entry name" value="RING-H2_Pirh2-like"/>
    <property type="match status" value="1"/>
</dbReference>
<dbReference type="InterPro" id="IPR039512">
    <property type="entry name" value="RCHY1_zinc-ribbon"/>
</dbReference>
<dbReference type="SUPFAM" id="SSF57850">
    <property type="entry name" value="RING/U-box"/>
    <property type="match status" value="1"/>
</dbReference>
<dbReference type="PROSITE" id="PS51270">
    <property type="entry name" value="ZF_CTCHY"/>
    <property type="match status" value="1"/>
</dbReference>
<dbReference type="SMART" id="SM00184">
    <property type="entry name" value="RING"/>
    <property type="match status" value="2"/>
</dbReference>
<evidence type="ECO:0000259" key="8">
    <source>
        <dbReference type="PROSITE" id="PS51270"/>
    </source>
</evidence>
<evidence type="ECO:0000313" key="10">
    <source>
        <dbReference type="Proteomes" id="UP001497600"/>
    </source>
</evidence>
<dbReference type="InterPro" id="IPR001841">
    <property type="entry name" value="Znf_RING"/>
</dbReference>
<keyword evidence="3" id="KW-0862">Zinc</keyword>
<dbReference type="SUPFAM" id="SSF161245">
    <property type="entry name" value="Zinc hairpin stack"/>
    <property type="match status" value="1"/>
</dbReference>
<dbReference type="InterPro" id="IPR013083">
    <property type="entry name" value="Znf_RING/FYVE/PHD"/>
</dbReference>
<dbReference type="EMBL" id="OZ004253">
    <property type="protein sequence ID" value="CAK7893580.1"/>
    <property type="molecule type" value="Genomic_DNA"/>
</dbReference>
<dbReference type="InterPro" id="IPR037274">
    <property type="entry name" value="Znf_CHY_sf"/>
</dbReference>
<dbReference type="Pfam" id="PF05495">
    <property type="entry name" value="zf-CHY"/>
    <property type="match status" value="1"/>
</dbReference>
<evidence type="ECO:0000259" key="6">
    <source>
        <dbReference type="PROSITE" id="PS50089"/>
    </source>
</evidence>
<name>A0ABP0E8T0_9ASCO</name>
<evidence type="ECO:0000256" key="3">
    <source>
        <dbReference type="ARBA" id="ARBA00022833"/>
    </source>
</evidence>
<dbReference type="Pfam" id="PF14599">
    <property type="entry name" value="zinc_ribbon_6"/>
    <property type="match status" value="1"/>
</dbReference>
<keyword evidence="10" id="KW-1185">Reference proteome</keyword>
<keyword evidence="1" id="KW-0479">Metal-binding</keyword>
<dbReference type="InterPro" id="IPR008913">
    <property type="entry name" value="Znf_CHY"/>
</dbReference>
<dbReference type="Proteomes" id="UP001497600">
    <property type="component" value="Chromosome A"/>
</dbReference>
<feature type="domain" description="RING-type" evidence="6">
    <location>
        <begin position="497"/>
        <end position="539"/>
    </location>
</feature>
<gene>
    <name evidence="9" type="ORF">CAAN4_A07932</name>
</gene>
<dbReference type="InterPro" id="IPR017921">
    <property type="entry name" value="Znf_CTCHY"/>
</dbReference>
<protein>
    <submittedName>
        <fullName evidence="9">Uncharacterized protein</fullName>
    </submittedName>
</protein>
<feature type="domain" description="CHY-type" evidence="7">
    <location>
        <begin position="356"/>
        <end position="428"/>
    </location>
</feature>
<evidence type="ECO:0000256" key="5">
    <source>
        <dbReference type="SAM" id="MobiDB-lite"/>
    </source>
</evidence>
<reference evidence="9 10" key="1">
    <citation type="submission" date="2024-01" db="EMBL/GenBank/DDBJ databases">
        <authorList>
            <consortium name="Genoscope - CEA"/>
            <person name="William W."/>
        </authorList>
    </citation>
    <scope>NUCLEOTIDE SEQUENCE [LARGE SCALE GENOMIC DNA]</scope>
    <source>
        <strain evidence="9 10">29B2s-10</strain>
    </source>
</reference>
<organism evidence="9 10">
    <name type="scientific">[Candida] anglica</name>
    <dbReference type="NCBI Taxonomy" id="148631"/>
    <lineage>
        <taxon>Eukaryota</taxon>
        <taxon>Fungi</taxon>
        <taxon>Dikarya</taxon>
        <taxon>Ascomycota</taxon>
        <taxon>Saccharomycotina</taxon>
        <taxon>Pichiomycetes</taxon>
        <taxon>Debaryomycetaceae</taxon>
        <taxon>Kurtzmaniella</taxon>
    </lineage>
</organism>
<dbReference type="PROSITE" id="PS50089">
    <property type="entry name" value="ZF_RING_2"/>
    <property type="match status" value="1"/>
</dbReference>